<name>A0ABM1Y802_AEDAL</name>
<evidence type="ECO:0000256" key="5">
    <source>
        <dbReference type="ARBA" id="ARBA00022927"/>
    </source>
</evidence>
<protein>
    <recommendedName>
        <fullName evidence="11">t-SNARE coiled-coil homology domain-containing protein</fullName>
    </recommendedName>
</protein>
<evidence type="ECO:0000313" key="13">
    <source>
        <dbReference type="Proteomes" id="UP000069940"/>
    </source>
</evidence>
<dbReference type="InterPro" id="IPR010989">
    <property type="entry name" value="SNARE"/>
</dbReference>
<keyword evidence="9 10" id="KW-0472">Membrane</keyword>
<feature type="transmembrane region" description="Helical" evidence="10">
    <location>
        <begin position="310"/>
        <end position="328"/>
    </location>
</feature>
<evidence type="ECO:0000256" key="6">
    <source>
        <dbReference type="ARBA" id="ARBA00022989"/>
    </source>
</evidence>
<keyword evidence="4 10" id="KW-0812">Transmembrane</keyword>
<sequence>MAQRNMTDLFFMLRNNLLYSRNVYSDTNNSDNIALLDRGLDELASCSEQPSWMKYYEDVTYLFNKIRIKTEDLVEIHGCTSRLVLSENVDGKERAKLHARDVSRMISSVHSNIKALKSFARSKSRIETILLQNVEKKMLMTLKSTTEQFQQSHAAFNEKQNSVEQNSNLFFENISSHSQVPGCNAVETFDNFLNINVSTSSSILHFDEAGNLDEYFELPAAGLNINQKHLMLIEAGNTKMIKNREQEVSKIVNSIDDLNVVFKDMSQIVQEQGTILDRIDYNIESTQTKIFEGYKQLQKADKYQRKNKRIYCILILASLIIFIIFLTISTKL</sequence>
<evidence type="ECO:0000256" key="1">
    <source>
        <dbReference type="ARBA" id="ARBA00004409"/>
    </source>
</evidence>
<reference evidence="12" key="2">
    <citation type="submission" date="2025-05" db="UniProtKB">
        <authorList>
            <consortium name="EnsemblMetazoa"/>
        </authorList>
    </citation>
    <scope>IDENTIFICATION</scope>
    <source>
        <strain evidence="12">Foshan</strain>
    </source>
</reference>
<comment type="similarity">
    <text evidence="2">Belongs to the syntaxin family.</text>
</comment>
<dbReference type="CDD" id="cd15845">
    <property type="entry name" value="SNARE_syntaxin16"/>
    <property type="match status" value="1"/>
</dbReference>
<dbReference type="InterPro" id="IPR000727">
    <property type="entry name" value="T_SNARE_dom"/>
</dbReference>
<organism evidence="12 13">
    <name type="scientific">Aedes albopictus</name>
    <name type="common">Asian tiger mosquito</name>
    <name type="synonym">Stegomyia albopicta</name>
    <dbReference type="NCBI Taxonomy" id="7160"/>
    <lineage>
        <taxon>Eukaryota</taxon>
        <taxon>Metazoa</taxon>
        <taxon>Ecdysozoa</taxon>
        <taxon>Arthropoda</taxon>
        <taxon>Hexapoda</taxon>
        <taxon>Insecta</taxon>
        <taxon>Pterygota</taxon>
        <taxon>Neoptera</taxon>
        <taxon>Endopterygota</taxon>
        <taxon>Diptera</taxon>
        <taxon>Nematocera</taxon>
        <taxon>Culicoidea</taxon>
        <taxon>Culicidae</taxon>
        <taxon>Culicinae</taxon>
        <taxon>Aedini</taxon>
        <taxon>Aedes</taxon>
        <taxon>Stegomyia</taxon>
    </lineage>
</organism>
<keyword evidence="13" id="KW-1185">Reference proteome</keyword>
<dbReference type="RefSeq" id="XP_019545903.3">
    <property type="nucleotide sequence ID" value="XM_019690358.3"/>
</dbReference>
<dbReference type="PROSITE" id="PS00914">
    <property type="entry name" value="SYNTAXIN"/>
    <property type="match status" value="1"/>
</dbReference>
<dbReference type="InterPro" id="IPR045242">
    <property type="entry name" value="Syntaxin"/>
</dbReference>
<evidence type="ECO:0000256" key="7">
    <source>
        <dbReference type="ARBA" id="ARBA00023034"/>
    </source>
</evidence>
<reference evidence="13" key="1">
    <citation type="journal article" date="2015" name="Proc. Natl. Acad. Sci. U.S.A.">
        <title>Genome sequence of the Asian Tiger mosquito, Aedes albopictus, reveals insights into its biology, genetics, and evolution.</title>
        <authorList>
            <person name="Chen X.G."/>
            <person name="Jiang X."/>
            <person name="Gu J."/>
            <person name="Xu M."/>
            <person name="Wu Y."/>
            <person name="Deng Y."/>
            <person name="Zhang C."/>
            <person name="Bonizzoni M."/>
            <person name="Dermauw W."/>
            <person name="Vontas J."/>
            <person name="Armbruster P."/>
            <person name="Huang X."/>
            <person name="Yang Y."/>
            <person name="Zhang H."/>
            <person name="He W."/>
            <person name="Peng H."/>
            <person name="Liu Y."/>
            <person name="Wu K."/>
            <person name="Chen J."/>
            <person name="Lirakis M."/>
            <person name="Topalis P."/>
            <person name="Van Leeuwen T."/>
            <person name="Hall A.B."/>
            <person name="Jiang X."/>
            <person name="Thorpe C."/>
            <person name="Mueller R.L."/>
            <person name="Sun C."/>
            <person name="Waterhouse R.M."/>
            <person name="Yan G."/>
            <person name="Tu Z.J."/>
            <person name="Fang X."/>
            <person name="James A.A."/>
        </authorList>
    </citation>
    <scope>NUCLEOTIDE SEQUENCE [LARGE SCALE GENOMIC DNA]</scope>
    <source>
        <strain evidence="13">Foshan</strain>
    </source>
</reference>
<evidence type="ECO:0000256" key="8">
    <source>
        <dbReference type="ARBA" id="ARBA00023054"/>
    </source>
</evidence>
<evidence type="ECO:0000256" key="4">
    <source>
        <dbReference type="ARBA" id="ARBA00022692"/>
    </source>
</evidence>
<evidence type="ECO:0000259" key="11">
    <source>
        <dbReference type="PROSITE" id="PS50192"/>
    </source>
</evidence>
<keyword evidence="3" id="KW-0813">Transport</keyword>
<dbReference type="PANTHER" id="PTHR19957">
    <property type="entry name" value="SYNTAXIN"/>
    <property type="match status" value="1"/>
</dbReference>
<evidence type="ECO:0000256" key="2">
    <source>
        <dbReference type="ARBA" id="ARBA00009063"/>
    </source>
</evidence>
<comment type="subcellular location">
    <subcellularLocation>
        <location evidence="1">Golgi apparatus membrane</location>
        <topology evidence="1">Single-pass type IV membrane protein</topology>
    </subcellularLocation>
</comment>
<dbReference type="Gene3D" id="1.20.5.110">
    <property type="match status" value="1"/>
</dbReference>
<dbReference type="InterPro" id="IPR006012">
    <property type="entry name" value="Syntaxin/epimorphin_CS"/>
</dbReference>
<dbReference type="Proteomes" id="UP000069940">
    <property type="component" value="Unassembled WGS sequence"/>
</dbReference>
<dbReference type="PANTHER" id="PTHR19957:SF83">
    <property type="entry name" value="SYNTAXIN-16"/>
    <property type="match status" value="1"/>
</dbReference>
<evidence type="ECO:0000256" key="9">
    <source>
        <dbReference type="ARBA" id="ARBA00023136"/>
    </source>
</evidence>
<keyword evidence="8" id="KW-0175">Coiled coil</keyword>
<dbReference type="Pfam" id="PF05739">
    <property type="entry name" value="SNARE"/>
    <property type="match status" value="1"/>
</dbReference>
<proteinExistence type="inferred from homology"/>
<dbReference type="PROSITE" id="PS50192">
    <property type="entry name" value="T_SNARE"/>
    <property type="match status" value="1"/>
</dbReference>
<dbReference type="EnsemblMetazoa" id="AALFPA23_006637.R8674">
    <property type="protein sequence ID" value="AALFPA23_006637.P8674"/>
    <property type="gene ID" value="AALFPA23_006637"/>
</dbReference>
<evidence type="ECO:0000256" key="10">
    <source>
        <dbReference type="SAM" id="Phobius"/>
    </source>
</evidence>
<accession>A0ABM1Y802</accession>
<evidence type="ECO:0000313" key="12">
    <source>
        <dbReference type="EnsemblMetazoa" id="AALFPA23_006637.P8674"/>
    </source>
</evidence>
<dbReference type="GeneID" id="109416319"/>
<feature type="domain" description="T-SNARE coiled-coil homology" evidence="11">
    <location>
        <begin position="238"/>
        <end position="300"/>
    </location>
</feature>
<keyword evidence="7" id="KW-0333">Golgi apparatus</keyword>
<keyword evidence="5" id="KW-0653">Protein transport</keyword>
<dbReference type="SMART" id="SM00397">
    <property type="entry name" value="t_SNARE"/>
    <property type="match status" value="1"/>
</dbReference>
<evidence type="ECO:0000256" key="3">
    <source>
        <dbReference type="ARBA" id="ARBA00022448"/>
    </source>
</evidence>
<keyword evidence="6 10" id="KW-1133">Transmembrane helix</keyword>
<dbReference type="SUPFAM" id="SSF47661">
    <property type="entry name" value="t-snare proteins"/>
    <property type="match status" value="1"/>
</dbReference>